<feature type="binding site" evidence="13">
    <location>
        <begin position="280"/>
        <end position="283"/>
    </location>
    <ligand>
        <name>substrate</name>
    </ligand>
</feature>
<name>I0ZAA4_COCSC</name>
<dbReference type="InterPro" id="IPR004887">
    <property type="entry name" value="GSH_synth_subst-bd"/>
</dbReference>
<dbReference type="AlphaFoldDB" id="I0ZAA4"/>
<dbReference type="SUPFAM" id="SSF52440">
    <property type="entry name" value="PreATP-grasp domain"/>
    <property type="match status" value="1"/>
</dbReference>
<evidence type="ECO:0000256" key="4">
    <source>
        <dbReference type="ARBA" id="ARBA00022598"/>
    </source>
</evidence>
<feature type="binding site" evidence="11">
    <location>
        <position position="319"/>
    </location>
    <ligand>
        <name>ATP</name>
        <dbReference type="ChEBI" id="CHEBI:30616"/>
    </ligand>
</feature>
<dbReference type="PANTHER" id="PTHR11130">
    <property type="entry name" value="GLUTATHIONE SYNTHETASE"/>
    <property type="match status" value="1"/>
</dbReference>
<dbReference type="InterPro" id="IPR005615">
    <property type="entry name" value="Glutathione_synthase"/>
</dbReference>
<keyword evidence="4 10" id="KW-0436">Ligase</keyword>
<feature type="binding site" evidence="13">
    <location>
        <begin position="226"/>
        <end position="228"/>
    </location>
    <ligand>
        <name>substrate</name>
    </ligand>
</feature>
<dbReference type="PANTHER" id="PTHR11130:SF0">
    <property type="entry name" value="GLUTATHIONE SYNTHETASE"/>
    <property type="match status" value="1"/>
</dbReference>
<comment type="caution">
    <text evidence="16">The sequence shown here is derived from an EMBL/GenBank/DDBJ whole genome shotgun (WGS) entry which is preliminary data.</text>
</comment>
<dbReference type="STRING" id="574566.I0ZAA4"/>
<feature type="binding site" evidence="12">
    <location>
        <position position="157"/>
    </location>
    <ligand>
        <name>Mg(2+)</name>
        <dbReference type="ChEBI" id="CHEBI:18420"/>
    </ligand>
</feature>
<evidence type="ECO:0000256" key="8">
    <source>
        <dbReference type="ARBA" id="ARBA00022840"/>
    </source>
</evidence>
<feature type="binding site" evidence="11">
    <location>
        <position position="232"/>
    </location>
    <ligand>
        <name>substrate</name>
    </ligand>
</feature>
<keyword evidence="8 10" id="KW-0067">ATP-binding</keyword>
<evidence type="ECO:0000256" key="1">
    <source>
        <dbReference type="ARBA" id="ARBA00004965"/>
    </source>
</evidence>
<evidence type="ECO:0000256" key="7">
    <source>
        <dbReference type="ARBA" id="ARBA00022741"/>
    </source>
</evidence>
<dbReference type="NCBIfam" id="TIGR01986">
    <property type="entry name" value="glut_syn_euk"/>
    <property type="match status" value="1"/>
</dbReference>
<evidence type="ECO:0000313" key="16">
    <source>
        <dbReference type="EMBL" id="EIE27573.1"/>
    </source>
</evidence>
<keyword evidence="6 10" id="KW-0479">Metal-binding</keyword>
<comment type="cofactor">
    <cofactor evidence="10 12">
        <name>Mg(2+)</name>
        <dbReference type="ChEBI" id="CHEBI:18420"/>
    </cofactor>
    <text evidence="10 12">Binds 1 Mg(2+) ion per subunit.</text>
</comment>
<evidence type="ECO:0000256" key="14">
    <source>
        <dbReference type="SAM" id="MobiDB-lite"/>
    </source>
</evidence>
<feature type="region of interest" description="Disordered" evidence="14">
    <location>
        <begin position="1"/>
        <end position="20"/>
    </location>
</feature>
<feature type="binding site" evidence="11">
    <location>
        <position position="390"/>
    </location>
    <ligand>
        <name>ATP</name>
        <dbReference type="ChEBI" id="CHEBI:30616"/>
    </ligand>
</feature>
<dbReference type="OrthoDB" id="2020073at2759"/>
<dbReference type="SUPFAM" id="SSF56059">
    <property type="entry name" value="Glutathione synthetase ATP-binding domain-like"/>
    <property type="match status" value="1"/>
</dbReference>
<dbReference type="FunFam" id="3.40.50.1760:FF:000001">
    <property type="entry name" value="Glutathione synthetase"/>
    <property type="match status" value="1"/>
</dbReference>
<dbReference type="GO" id="GO:0043295">
    <property type="term" value="F:glutathione binding"/>
    <property type="evidence" value="ECO:0007669"/>
    <property type="project" value="UniProtKB-UniRule"/>
</dbReference>
<dbReference type="GO" id="GO:0000287">
    <property type="term" value="F:magnesium ion binding"/>
    <property type="evidence" value="ECO:0007669"/>
    <property type="project" value="UniProtKB-UniRule"/>
</dbReference>
<keyword evidence="17" id="KW-1185">Reference proteome</keyword>
<feature type="binding site" evidence="11">
    <location>
        <position position="463"/>
    </location>
    <ligand>
        <name>ATP</name>
        <dbReference type="ChEBI" id="CHEBI:30616"/>
    </ligand>
</feature>
<comment type="subunit">
    <text evidence="3">Homodimer.</text>
</comment>
<feature type="binding site" evidence="11">
    <location>
        <begin position="379"/>
        <end position="388"/>
    </location>
    <ligand>
        <name>ATP</name>
        <dbReference type="ChEBI" id="CHEBI:30616"/>
    </ligand>
</feature>
<accession>I0ZAA4</accession>
<feature type="binding site" evidence="11">
    <location>
        <begin position="410"/>
        <end position="413"/>
    </location>
    <ligand>
        <name>ATP</name>
        <dbReference type="ChEBI" id="CHEBI:30616"/>
    </ligand>
</feature>
<feature type="domain" description="Glutathione synthase substrate-binding" evidence="15">
    <location>
        <begin position="217"/>
        <end position="316"/>
    </location>
</feature>
<evidence type="ECO:0000259" key="15">
    <source>
        <dbReference type="Pfam" id="PF03199"/>
    </source>
</evidence>
<keyword evidence="5 10" id="KW-0317">Glutathione biosynthesis</keyword>
<evidence type="ECO:0000256" key="5">
    <source>
        <dbReference type="ARBA" id="ARBA00022684"/>
    </source>
</evidence>
<feature type="binding site" evidence="11">
    <location>
        <position position="139"/>
    </location>
    <ligand>
        <name>substrate</name>
    </ligand>
</feature>
<feature type="binding site" evidence="11">
    <location>
        <position position="436"/>
    </location>
    <ligand>
        <name>ATP</name>
        <dbReference type="ChEBI" id="CHEBI:30616"/>
    </ligand>
</feature>
<comment type="pathway">
    <text evidence="1 10">Sulfur metabolism; glutathione biosynthesis; glutathione from L-cysteine and L-glutamate: step 2/2.</text>
</comment>
<evidence type="ECO:0000256" key="12">
    <source>
        <dbReference type="PIRSR" id="PIRSR001558-2"/>
    </source>
</evidence>
<dbReference type="Gene3D" id="3.30.1490.50">
    <property type="match status" value="1"/>
</dbReference>
<dbReference type="InterPro" id="IPR016185">
    <property type="entry name" value="PreATP-grasp_dom_sf"/>
</dbReference>
<proteinExistence type="inferred from homology"/>
<dbReference type="EC" id="6.3.2.3" evidence="10"/>
<evidence type="ECO:0000256" key="6">
    <source>
        <dbReference type="ARBA" id="ARBA00022723"/>
    </source>
</evidence>
<gene>
    <name evidence="16" type="ORF">COCSUDRAFT_52209</name>
</gene>
<evidence type="ECO:0000256" key="11">
    <source>
        <dbReference type="PIRSR" id="PIRSR001558-1"/>
    </source>
</evidence>
<dbReference type="InterPro" id="IPR037013">
    <property type="entry name" value="GSH-S_sub-bd_sf"/>
</dbReference>
<dbReference type="Pfam" id="PF03917">
    <property type="entry name" value="GSH_synth_ATP"/>
    <property type="match status" value="1"/>
</dbReference>
<feature type="binding site" evidence="13">
    <location>
        <begin position="159"/>
        <end position="162"/>
    </location>
    <ligand>
        <name>substrate</name>
    </ligand>
</feature>
<feature type="binding site" evidence="11">
    <location>
        <position position="155"/>
    </location>
    <ligand>
        <name>ATP</name>
        <dbReference type="ChEBI" id="CHEBI:30616"/>
    </ligand>
</feature>
<keyword evidence="9 10" id="KW-0460">Magnesium</keyword>
<dbReference type="Gene3D" id="3.30.470.20">
    <property type="entry name" value="ATP-grasp fold, B domain"/>
    <property type="match status" value="1"/>
</dbReference>
<dbReference type="Proteomes" id="UP000007264">
    <property type="component" value="Unassembled WGS sequence"/>
</dbReference>
<evidence type="ECO:0000256" key="13">
    <source>
        <dbReference type="PIRSR" id="PIRSR001558-3"/>
    </source>
</evidence>
<dbReference type="GeneID" id="17045588"/>
<dbReference type="GO" id="GO:0005524">
    <property type="term" value="F:ATP binding"/>
    <property type="evidence" value="ECO:0007669"/>
    <property type="project" value="UniProtKB-UniRule"/>
</dbReference>
<dbReference type="InterPro" id="IPR014049">
    <property type="entry name" value="Glutathione_synthase_N_euk"/>
</dbReference>
<evidence type="ECO:0000313" key="17">
    <source>
        <dbReference type="Proteomes" id="UP000007264"/>
    </source>
</evidence>
<keyword evidence="7 10" id="KW-0547">Nucleotide-binding</keyword>
<reference evidence="16 17" key="1">
    <citation type="journal article" date="2012" name="Genome Biol.">
        <title>The genome of the polar eukaryotic microalga coccomyxa subellipsoidea reveals traits of cold adaptation.</title>
        <authorList>
            <person name="Blanc G."/>
            <person name="Agarkova I."/>
            <person name="Grimwood J."/>
            <person name="Kuo A."/>
            <person name="Brueggeman A."/>
            <person name="Dunigan D."/>
            <person name="Gurnon J."/>
            <person name="Ladunga I."/>
            <person name="Lindquist E."/>
            <person name="Lucas S."/>
            <person name="Pangilinan J."/>
            <person name="Proschold T."/>
            <person name="Salamov A."/>
            <person name="Schmutz J."/>
            <person name="Weeks D."/>
            <person name="Yamada T."/>
            <person name="Claverie J.M."/>
            <person name="Grigoriev I."/>
            <person name="Van Etten J."/>
            <person name="Lomsadze A."/>
            <person name="Borodovsky M."/>
        </authorList>
    </citation>
    <scope>NUCLEOTIDE SEQUENCE [LARGE SCALE GENOMIC DNA]</scope>
    <source>
        <strain evidence="16 17">C-169</strain>
    </source>
</reference>
<feature type="binding site" evidence="11">
    <location>
        <position position="461"/>
    </location>
    <ligand>
        <name>substrate</name>
    </ligand>
</feature>
<dbReference type="eggNOG" id="KOG0021">
    <property type="taxonomic scope" value="Eukaryota"/>
</dbReference>
<dbReference type="RefSeq" id="XP_005652117.1">
    <property type="nucleotide sequence ID" value="XM_005652060.1"/>
</dbReference>
<evidence type="ECO:0000256" key="10">
    <source>
        <dbReference type="PIRNR" id="PIRNR001558"/>
    </source>
</evidence>
<organism evidence="16 17">
    <name type="scientific">Coccomyxa subellipsoidea (strain C-169)</name>
    <name type="common">Green microalga</name>
    <dbReference type="NCBI Taxonomy" id="574566"/>
    <lineage>
        <taxon>Eukaryota</taxon>
        <taxon>Viridiplantae</taxon>
        <taxon>Chlorophyta</taxon>
        <taxon>core chlorophytes</taxon>
        <taxon>Trebouxiophyceae</taxon>
        <taxon>Trebouxiophyceae incertae sedis</taxon>
        <taxon>Coccomyxaceae</taxon>
        <taxon>Coccomyxa</taxon>
        <taxon>Coccomyxa subellipsoidea</taxon>
    </lineage>
</organism>
<dbReference type="UniPathway" id="UPA00142">
    <property type="reaction ID" value="UER00210"/>
</dbReference>
<evidence type="ECO:0000256" key="9">
    <source>
        <dbReference type="ARBA" id="ARBA00022842"/>
    </source>
</evidence>
<dbReference type="EMBL" id="AGSI01000001">
    <property type="protein sequence ID" value="EIE27573.1"/>
    <property type="molecule type" value="Genomic_DNA"/>
</dbReference>
<dbReference type="KEGG" id="csl:COCSUDRAFT_52209"/>
<dbReference type="GO" id="GO:0004363">
    <property type="term" value="F:glutathione synthase activity"/>
    <property type="evidence" value="ECO:0007669"/>
    <property type="project" value="UniProtKB-UniRule"/>
</dbReference>
<feature type="binding site" evidence="12">
    <location>
        <position position="383"/>
    </location>
    <ligand>
        <name>Mg(2+)</name>
        <dbReference type="ChEBI" id="CHEBI:18420"/>
    </ligand>
</feature>
<evidence type="ECO:0000256" key="2">
    <source>
        <dbReference type="ARBA" id="ARBA00010385"/>
    </source>
</evidence>
<feature type="binding site" evidence="12">
    <location>
        <position position="155"/>
    </location>
    <ligand>
        <name>Mg(2+)</name>
        <dbReference type="ChEBI" id="CHEBI:18420"/>
    </ligand>
</feature>
<comment type="catalytic activity">
    <reaction evidence="10">
        <text>gamma-L-glutamyl-L-cysteine + glycine + ATP = glutathione + ADP + phosphate + H(+)</text>
        <dbReference type="Rhea" id="RHEA:13557"/>
        <dbReference type="ChEBI" id="CHEBI:15378"/>
        <dbReference type="ChEBI" id="CHEBI:30616"/>
        <dbReference type="ChEBI" id="CHEBI:43474"/>
        <dbReference type="ChEBI" id="CHEBI:57305"/>
        <dbReference type="ChEBI" id="CHEBI:57925"/>
        <dbReference type="ChEBI" id="CHEBI:58173"/>
        <dbReference type="ChEBI" id="CHEBI:456216"/>
        <dbReference type="EC" id="6.3.2.3"/>
    </reaction>
</comment>
<sequence length="486" mass="53381">MSQAKHSDSEAAVDEMRRSEGQGLASSQALADDAIIWASLHGLLVGLGDEQRPYALTHAPISVVPVPFPRDSFQKARAAMQVFNKLIDRVSRDGDYLQRTLQPAAEFDDFTAKLLEVYRHTEGIRNARAADELVLAINRSDYMLDEPSSTLLQVELNTIASSFGCLSTLVSRMHRHILERSAQPGVDLGRLPENHATEEIADAIGAAVSEYGAEESVVLFVVQPNERNSYDQQWLQQAIWERHKIRTVRLTLAQIAERGALDANGQLRVDDAEVAVAYFRAGYSPDDYPTDLEWKAREMLESSRAAQCPSVPYQLAGAKKVQQDLAGPGVVERFVDGPEEAALIRACFAGLWSLDDVEEAATAEVLARAEASPDDYVLKPQREGGGNNLYGAQIVQRLQQRTGLAAYILMQRIRPPINRSTLVREGQVIEVDTLSELGIYGTFVRRGDRVILNREAGHLVRTKAATSDEGGVAAGFAVLDSPYLTG</sequence>
<dbReference type="Gene3D" id="1.10.1080.10">
    <property type="entry name" value="Glutathione Synthetase, Chain A, domain 3"/>
    <property type="match status" value="1"/>
</dbReference>
<dbReference type="Gene3D" id="3.30.1490.80">
    <property type="match status" value="1"/>
</dbReference>
<feature type="binding site" evidence="13">
    <location>
        <begin position="472"/>
        <end position="473"/>
    </location>
    <ligand>
        <name>substrate</name>
    </ligand>
</feature>
<dbReference type="GO" id="GO:0005829">
    <property type="term" value="C:cytosol"/>
    <property type="evidence" value="ECO:0007669"/>
    <property type="project" value="TreeGrafter"/>
</dbReference>
<evidence type="ECO:0000256" key="3">
    <source>
        <dbReference type="ARBA" id="ARBA00011738"/>
    </source>
</evidence>
<feature type="binding site" evidence="11">
    <location>
        <position position="469"/>
    </location>
    <ligand>
        <name>ATP</name>
        <dbReference type="ChEBI" id="CHEBI:30616"/>
    </ligand>
</feature>
<dbReference type="PIRSF" id="PIRSF001558">
    <property type="entry name" value="GSHase"/>
    <property type="match status" value="1"/>
</dbReference>
<dbReference type="InterPro" id="IPR014042">
    <property type="entry name" value="Glutathione_synthase_a-hlx"/>
</dbReference>
<dbReference type="Pfam" id="PF03199">
    <property type="entry name" value="GSH_synthase"/>
    <property type="match status" value="1"/>
</dbReference>
<dbReference type="Gene3D" id="3.40.50.1760">
    <property type="entry name" value="Glutathione synthase, substrate-binding domain superfamily, eukaryotic"/>
    <property type="match status" value="1"/>
</dbReference>
<dbReference type="InterPro" id="IPR014709">
    <property type="entry name" value="Glutathione_synthase_C_euk"/>
</dbReference>
<comment type="similarity">
    <text evidence="2 10">Belongs to the eukaryotic GSH synthase family.</text>
</comment>
<protein>
    <recommendedName>
        <fullName evidence="10">Glutathione synthetase</fullName>
        <shortName evidence="10">GSH-S</shortName>
        <ecNumber evidence="10">6.3.2.3</ecNumber>
    </recommendedName>
</protein>